<proteinExistence type="predicted"/>
<organism evidence="2 3">
    <name type="scientific">Komagataeibacter swingsii</name>
    <dbReference type="NCBI Taxonomy" id="215220"/>
    <lineage>
        <taxon>Bacteria</taxon>
        <taxon>Pseudomonadati</taxon>
        <taxon>Pseudomonadota</taxon>
        <taxon>Alphaproteobacteria</taxon>
        <taxon>Acetobacterales</taxon>
        <taxon>Acetobacteraceae</taxon>
        <taxon>Komagataeibacter</taxon>
    </lineage>
</organism>
<comment type="caution">
    <text evidence="2">The sequence shown here is derived from an EMBL/GenBank/DDBJ whole genome shotgun (WGS) entry which is preliminary data.</text>
</comment>
<evidence type="ECO:0000313" key="3">
    <source>
        <dbReference type="Proteomes" id="UP000247371"/>
    </source>
</evidence>
<name>A0A2V4RDA7_9PROT</name>
<dbReference type="Proteomes" id="UP000247371">
    <property type="component" value="Unassembled WGS sequence"/>
</dbReference>
<dbReference type="AlphaFoldDB" id="A0A2V4RDA7"/>
<feature type="compositionally biased region" description="Polar residues" evidence="1">
    <location>
        <begin position="1"/>
        <end position="10"/>
    </location>
</feature>
<gene>
    <name evidence="2" type="ORF">CFR76_06890</name>
</gene>
<feature type="region of interest" description="Disordered" evidence="1">
    <location>
        <begin position="1"/>
        <end position="45"/>
    </location>
</feature>
<keyword evidence="3" id="KW-1185">Reference proteome</keyword>
<evidence type="ECO:0000256" key="1">
    <source>
        <dbReference type="SAM" id="MobiDB-lite"/>
    </source>
</evidence>
<reference evidence="2 3" key="1">
    <citation type="submission" date="2017-07" db="EMBL/GenBank/DDBJ databases">
        <title>A draft genome sequence of Komagataeibacter swingsii LMG 22125.</title>
        <authorList>
            <person name="Skraban J."/>
            <person name="Cleenwerck I."/>
            <person name="Vandamme P."/>
            <person name="Trcek J."/>
        </authorList>
    </citation>
    <scope>NUCLEOTIDE SEQUENCE [LARGE SCALE GENOMIC DNA]</scope>
    <source>
        <strain evidence="2 3">LMG 22125</strain>
    </source>
</reference>
<accession>A0A2V4RDA7</accession>
<sequence length="87" mass="9296">MTEDGLNTTRVPAAQAMTPCPTAGGTDTPHPQGWHGLSARAPRGGVPSGSGRLFFYVSVRSPRLPLPPRIARAARMPERDIPECAYL</sequence>
<dbReference type="EMBL" id="NKUB01000006">
    <property type="protein sequence ID" value="PYD70060.1"/>
    <property type="molecule type" value="Genomic_DNA"/>
</dbReference>
<protein>
    <submittedName>
        <fullName evidence="2">Uncharacterized protein</fullName>
    </submittedName>
</protein>
<evidence type="ECO:0000313" key="2">
    <source>
        <dbReference type="EMBL" id="PYD70060.1"/>
    </source>
</evidence>